<evidence type="ECO:0000313" key="3">
    <source>
        <dbReference type="Proteomes" id="UP000198362"/>
    </source>
</evidence>
<dbReference type="AlphaFoldDB" id="A0A239NYC2"/>
<protein>
    <submittedName>
        <fullName evidence="2">Dihydrofolate reductase</fullName>
    </submittedName>
</protein>
<dbReference type="InterPro" id="IPR002734">
    <property type="entry name" value="RibDG_C"/>
</dbReference>
<evidence type="ECO:0000259" key="1">
    <source>
        <dbReference type="Pfam" id="PF01872"/>
    </source>
</evidence>
<dbReference type="SUPFAM" id="SSF53597">
    <property type="entry name" value="Dihydrofolate reductase-like"/>
    <property type="match status" value="1"/>
</dbReference>
<organism evidence="2 3">
    <name type="scientific">Asanoa hainanensis</name>
    <dbReference type="NCBI Taxonomy" id="560556"/>
    <lineage>
        <taxon>Bacteria</taxon>
        <taxon>Bacillati</taxon>
        <taxon>Actinomycetota</taxon>
        <taxon>Actinomycetes</taxon>
        <taxon>Micromonosporales</taxon>
        <taxon>Micromonosporaceae</taxon>
        <taxon>Asanoa</taxon>
    </lineage>
</organism>
<dbReference type="InterPro" id="IPR024072">
    <property type="entry name" value="DHFR-like_dom_sf"/>
</dbReference>
<dbReference type="GO" id="GO:0009231">
    <property type="term" value="P:riboflavin biosynthetic process"/>
    <property type="evidence" value="ECO:0007669"/>
    <property type="project" value="InterPro"/>
</dbReference>
<dbReference type="PANTHER" id="PTHR38011:SF11">
    <property type="entry name" value="2,5-DIAMINO-6-RIBOSYLAMINO-4(3H)-PYRIMIDINONE 5'-PHOSPHATE REDUCTASE"/>
    <property type="match status" value="1"/>
</dbReference>
<dbReference type="Proteomes" id="UP000198362">
    <property type="component" value="Unassembled WGS sequence"/>
</dbReference>
<sequence length="195" mass="21212">MVRTLRKLTYYVAASIDGFIADPDGRYDFFPIEPDVMAAMNAERPETIPTPFRARMGIADEPNRSYDTVLMGRHSYLPGLEMGMTSPYSHLRQYVFSRTLTPREPEVEIVAGDARGTVKALKSEPGGLGIWLCGGGRLASQLLPEIDELVIKQYPLVLGAGIPLFADAVAPTTFALAAARSFASGAVVLTYTRAL</sequence>
<evidence type="ECO:0000313" key="2">
    <source>
        <dbReference type="EMBL" id="SNT59453.1"/>
    </source>
</evidence>
<dbReference type="InterPro" id="IPR050765">
    <property type="entry name" value="Riboflavin_Biosynth_HTPR"/>
</dbReference>
<dbReference type="Gene3D" id="3.40.430.10">
    <property type="entry name" value="Dihydrofolate Reductase, subunit A"/>
    <property type="match status" value="1"/>
</dbReference>
<proteinExistence type="predicted"/>
<dbReference type="EMBL" id="FZPH01000011">
    <property type="protein sequence ID" value="SNT59453.1"/>
    <property type="molecule type" value="Genomic_DNA"/>
</dbReference>
<accession>A0A239NYC2</accession>
<keyword evidence="3" id="KW-1185">Reference proteome</keyword>
<name>A0A239NYC2_9ACTN</name>
<gene>
    <name evidence="2" type="ORF">SAMN05421812_111188</name>
</gene>
<dbReference type="PANTHER" id="PTHR38011">
    <property type="entry name" value="DIHYDROFOLATE REDUCTASE FAMILY PROTEIN (AFU_ORTHOLOGUE AFUA_8G06820)"/>
    <property type="match status" value="1"/>
</dbReference>
<dbReference type="Pfam" id="PF01872">
    <property type="entry name" value="RibD_C"/>
    <property type="match status" value="1"/>
</dbReference>
<dbReference type="GO" id="GO:0008703">
    <property type="term" value="F:5-amino-6-(5-phosphoribosylamino)uracil reductase activity"/>
    <property type="evidence" value="ECO:0007669"/>
    <property type="project" value="InterPro"/>
</dbReference>
<feature type="domain" description="Bacterial bifunctional deaminase-reductase C-terminal" evidence="1">
    <location>
        <begin position="6"/>
        <end position="187"/>
    </location>
</feature>
<reference evidence="2 3" key="1">
    <citation type="submission" date="2017-06" db="EMBL/GenBank/DDBJ databases">
        <authorList>
            <person name="Kim H.J."/>
            <person name="Triplett B.A."/>
        </authorList>
    </citation>
    <scope>NUCLEOTIDE SEQUENCE [LARGE SCALE GENOMIC DNA]</scope>
    <source>
        <strain evidence="2 3">CGMCC 4.5593</strain>
    </source>
</reference>